<evidence type="ECO:0000256" key="1">
    <source>
        <dbReference type="SAM" id="MobiDB-lite"/>
    </source>
</evidence>
<dbReference type="EMBL" id="CM035426">
    <property type="protein sequence ID" value="KAH7315166.1"/>
    <property type="molecule type" value="Genomic_DNA"/>
</dbReference>
<evidence type="ECO:0000313" key="3">
    <source>
        <dbReference type="Proteomes" id="UP000825935"/>
    </source>
</evidence>
<comment type="caution">
    <text evidence="2">The sequence shown here is derived from an EMBL/GenBank/DDBJ whole genome shotgun (WGS) entry which is preliminary data.</text>
</comment>
<dbReference type="Proteomes" id="UP000825935">
    <property type="component" value="Chromosome 21"/>
</dbReference>
<accession>A0A8T2SB39</accession>
<feature type="region of interest" description="Disordered" evidence="1">
    <location>
        <begin position="27"/>
        <end position="67"/>
    </location>
</feature>
<protein>
    <submittedName>
        <fullName evidence="2">Uncharacterized protein</fullName>
    </submittedName>
</protein>
<keyword evidence="3" id="KW-1185">Reference proteome</keyword>
<name>A0A8T2SB39_CERRI</name>
<organism evidence="2 3">
    <name type="scientific">Ceratopteris richardii</name>
    <name type="common">Triangle waterfern</name>
    <dbReference type="NCBI Taxonomy" id="49495"/>
    <lineage>
        <taxon>Eukaryota</taxon>
        <taxon>Viridiplantae</taxon>
        <taxon>Streptophyta</taxon>
        <taxon>Embryophyta</taxon>
        <taxon>Tracheophyta</taxon>
        <taxon>Polypodiopsida</taxon>
        <taxon>Polypodiidae</taxon>
        <taxon>Polypodiales</taxon>
        <taxon>Pteridineae</taxon>
        <taxon>Pteridaceae</taxon>
        <taxon>Parkerioideae</taxon>
        <taxon>Ceratopteris</taxon>
    </lineage>
</organism>
<gene>
    <name evidence="2" type="ORF">KP509_21G037000</name>
</gene>
<evidence type="ECO:0000313" key="2">
    <source>
        <dbReference type="EMBL" id="KAH7315166.1"/>
    </source>
</evidence>
<reference evidence="2" key="1">
    <citation type="submission" date="2021-08" db="EMBL/GenBank/DDBJ databases">
        <title>WGS assembly of Ceratopteris richardii.</title>
        <authorList>
            <person name="Marchant D.B."/>
            <person name="Chen G."/>
            <person name="Jenkins J."/>
            <person name="Shu S."/>
            <person name="Leebens-Mack J."/>
            <person name="Grimwood J."/>
            <person name="Schmutz J."/>
            <person name="Soltis P."/>
            <person name="Soltis D."/>
            <person name="Chen Z.-H."/>
        </authorList>
    </citation>
    <scope>NUCLEOTIDE SEQUENCE</scope>
    <source>
        <strain evidence="2">Whitten #5841</strain>
        <tissue evidence="2">Leaf</tissue>
    </source>
</reference>
<dbReference type="AlphaFoldDB" id="A0A8T2SB39"/>
<proteinExistence type="predicted"/>
<sequence>MSSFTGISFGEYKTLSSNLLANARDSSIAADEEEYRHRRPQQQWQQRNRERVMVEPGSNRKPHVLNLRSRKTVEYLVRRLPSVEEESPSDLPMSS</sequence>